<dbReference type="AlphaFoldDB" id="A0A843WWH5"/>
<dbReference type="Proteomes" id="UP000652761">
    <property type="component" value="Unassembled WGS sequence"/>
</dbReference>
<evidence type="ECO:0000313" key="1">
    <source>
        <dbReference type="EMBL" id="MQM08805.1"/>
    </source>
</evidence>
<sequence length="110" mass="12387">MSRSCFVAAAWVDAFKRFKHGDCRRRDSECNVKSFVLARQSRGCFVRRRGGAVVASPVISGGFRLRMARAAREPREDNARSMGVLSARRLWGDLRRLLLVVADFGVVTQE</sequence>
<comment type="caution">
    <text evidence="1">The sequence shown here is derived from an EMBL/GenBank/DDBJ whole genome shotgun (WGS) entry which is preliminary data.</text>
</comment>
<organism evidence="1 2">
    <name type="scientific">Colocasia esculenta</name>
    <name type="common">Wild taro</name>
    <name type="synonym">Arum esculentum</name>
    <dbReference type="NCBI Taxonomy" id="4460"/>
    <lineage>
        <taxon>Eukaryota</taxon>
        <taxon>Viridiplantae</taxon>
        <taxon>Streptophyta</taxon>
        <taxon>Embryophyta</taxon>
        <taxon>Tracheophyta</taxon>
        <taxon>Spermatophyta</taxon>
        <taxon>Magnoliopsida</taxon>
        <taxon>Liliopsida</taxon>
        <taxon>Araceae</taxon>
        <taxon>Aroideae</taxon>
        <taxon>Colocasieae</taxon>
        <taxon>Colocasia</taxon>
    </lineage>
</organism>
<gene>
    <name evidence="1" type="ORF">Taro_041667</name>
</gene>
<evidence type="ECO:0000313" key="2">
    <source>
        <dbReference type="Proteomes" id="UP000652761"/>
    </source>
</evidence>
<dbReference type="EMBL" id="NMUH01004211">
    <property type="protein sequence ID" value="MQM08805.1"/>
    <property type="molecule type" value="Genomic_DNA"/>
</dbReference>
<protein>
    <submittedName>
        <fullName evidence="1">Uncharacterized protein</fullName>
    </submittedName>
</protein>
<reference evidence="1" key="1">
    <citation type="submission" date="2017-07" db="EMBL/GenBank/DDBJ databases">
        <title>Taro Niue Genome Assembly and Annotation.</title>
        <authorList>
            <person name="Atibalentja N."/>
            <person name="Keating K."/>
            <person name="Fields C.J."/>
        </authorList>
    </citation>
    <scope>NUCLEOTIDE SEQUENCE</scope>
    <source>
        <strain evidence="1">Niue_2</strain>
        <tissue evidence="1">Leaf</tissue>
    </source>
</reference>
<keyword evidence="2" id="KW-1185">Reference proteome</keyword>
<accession>A0A843WWH5</accession>
<proteinExistence type="predicted"/>
<name>A0A843WWH5_COLES</name>